<dbReference type="AlphaFoldDB" id="A0A8S1P4N1"/>
<accession>A0A8S1P4N1</accession>
<keyword evidence="2" id="KW-1185">Reference proteome</keyword>
<dbReference type="EMBL" id="CAJJDM010000108">
    <property type="protein sequence ID" value="CAD8097834.1"/>
    <property type="molecule type" value="Genomic_DNA"/>
</dbReference>
<comment type="caution">
    <text evidence="1">The sequence shown here is derived from an EMBL/GenBank/DDBJ whole genome shotgun (WGS) entry which is preliminary data.</text>
</comment>
<gene>
    <name evidence="1" type="ORF">PPRIM_AZ9-3.1.T1050059</name>
</gene>
<sequence length="281" mass="33351">MSIIVYGAKIMNVYCGFQLTWKTCEAFKKQNVQEGDALLIKWFLLYTFIQFEPVLMLFLELIPFGYFAPFFIKFYIMLPHSRWHSLIYGVFEKLEMDEYTNRFFIYFTKIVKYFLVRFLNLIETCIDLVRVEELTELEKQVDRIMEKILNKKQSIEVTKSKIRFRNSETKGFKNNYVGISETKSQKLSVQASVKDMGRFVDYILSFNTQNSELQFICPQKNICVHLKTLISIDINSDKCLKVVYSENDGNLELMKLKKSEDIDLWLRPVIENLIEKISQQE</sequence>
<dbReference type="OMA" id="ELQFICP"/>
<dbReference type="Proteomes" id="UP000688137">
    <property type="component" value="Unassembled WGS sequence"/>
</dbReference>
<organism evidence="1 2">
    <name type="scientific">Paramecium primaurelia</name>
    <dbReference type="NCBI Taxonomy" id="5886"/>
    <lineage>
        <taxon>Eukaryota</taxon>
        <taxon>Sar</taxon>
        <taxon>Alveolata</taxon>
        <taxon>Ciliophora</taxon>
        <taxon>Intramacronucleata</taxon>
        <taxon>Oligohymenophorea</taxon>
        <taxon>Peniculida</taxon>
        <taxon>Parameciidae</taxon>
        <taxon>Paramecium</taxon>
    </lineage>
</organism>
<name>A0A8S1P4N1_PARPR</name>
<proteinExistence type="predicted"/>
<protein>
    <submittedName>
        <fullName evidence="1">Uncharacterized protein</fullName>
    </submittedName>
</protein>
<reference evidence="1" key="1">
    <citation type="submission" date="2021-01" db="EMBL/GenBank/DDBJ databases">
        <authorList>
            <consortium name="Genoscope - CEA"/>
            <person name="William W."/>
        </authorList>
    </citation>
    <scope>NUCLEOTIDE SEQUENCE</scope>
</reference>
<evidence type="ECO:0000313" key="1">
    <source>
        <dbReference type="EMBL" id="CAD8097834.1"/>
    </source>
</evidence>
<evidence type="ECO:0000313" key="2">
    <source>
        <dbReference type="Proteomes" id="UP000688137"/>
    </source>
</evidence>